<comment type="similarity">
    <text evidence="2">Belongs to the DODA-type extradiol aromatic ring-opening dioxygenase family.</text>
</comment>
<comment type="caution">
    <text evidence="7">The sequence shown here is derived from an EMBL/GenBank/DDBJ whole genome shotgun (WGS) entry which is preliminary data.</text>
</comment>
<feature type="domain" description="Extradiol ring-cleavage dioxygenase class III enzyme subunit B" evidence="6">
    <location>
        <begin position="16"/>
        <end position="254"/>
    </location>
</feature>
<gene>
    <name evidence="7" type="ORF">ACFOJE_00665</name>
</gene>
<evidence type="ECO:0000256" key="2">
    <source>
        <dbReference type="ARBA" id="ARBA00007581"/>
    </source>
</evidence>
<dbReference type="Pfam" id="PF02900">
    <property type="entry name" value="LigB"/>
    <property type="match status" value="1"/>
</dbReference>
<dbReference type="RefSeq" id="WP_377812297.1">
    <property type="nucleotide sequence ID" value="NZ_JBHRSJ010000001.1"/>
</dbReference>
<protein>
    <submittedName>
        <fullName evidence="7">DODA-type extradiol aromatic ring-opening family dioxygenase</fullName>
        <ecNumber evidence="7">1.13.-.-</ecNumber>
    </submittedName>
</protein>
<proteinExistence type="inferred from homology"/>
<evidence type="ECO:0000256" key="1">
    <source>
        <dbReference type="ARBA" id="ARBA00001947"/>
    </source>
</evidence>
<keyword evidence="5 7" id="KW-0560">Oxidoreductase</keyword>
<reference evidence="8" key="1">
    <citation type="journal article" date="2019" name="Int. J. Syst. Evol. Microbiol.">
        <title>The Global Catalogue of Microorganisms (GCM) 10K type strain sequencing project: providing services to taxonomists for standard genome sequencing and annotation.</title>
        <authorList>
            <consortium name="The Broad Institute Genomics Platform"/>
            <consortium name="The Broad Institute Genome Sequencing Center for Infectious Disease"/>
            <person name="Wu L."/>
            <person name="Ma J."/>
        </authorList>
    </citation>
    <scope>NUCLEOTIDE SEQUENCE [LARGE SCALE GENOMIC DNA]</scope>
    <source>
        <strain evidence="8">KCTC 62195</strain>
    </source>
</reference>
<accession>A0ABV7ANX7</accession>
<dbReference type="SUPFAM" id="SSF53213">
    <property type="entry name" value="LigB-like"/>
    <property type="match status" value="1"/>
</dbReference>
<keyword evidence="8" id="KW-1185">Reference proteome</keyword>
<name>A0ABV7ANX7_9GAMM</name>
<organism evidence="7 8">
    <name type="scientific">Azotobacter bryophylli</name>
    <dbReference type="NCBI Taxonomy" id="1986537"/>
    <lineage>
        <taxon>Bacteria</taxon>
        <taxon>Pseudomonadati</taxon>
        <taxon>Pseudomonadota</taxon>
        <taxon>Gammaproteobacteria</taxon>
        <taxon>Pseudomonadales</taxon>
        <taxon>Pseudomonadaceae</taxon>
        <taxon>Azotobacter</taxon>
    </lineage>
</organism>
<dbReference type="EMBL" id="JBHRSJ010000001">
    <property type="protein sequence ID" value="MFC2970725.1"/>
    <property type="molecule type" value="Genomic_DNA"/>
</dbReference>
<dbReference type="PIRSF" id="PIRSF006157">
    <property type="entry name" value="Doxgns_DODA"/>
    <property type="match status" value="1"/>
</dbReference>
<dbReference type="PANTHER" id="PTHR30096">
    <property type="entry name" value="4,5-DOPA DIOXYGENASE EXTRADIOL-LIKE PROTEIN"/>
    <property type="match status" value="1"/>
</dbReference>
<evidence type="ECO:0000256" key="5">
    <source>
        <dbReference type="ARBA" id="ARBA00023002"/>
    </source>
</evidence>
<evidence type="ECO:0000259" key="6">
    <source>
        <dbReference type="Pfam" id="PF02900"/>
    </source>
</evidence>
<dbReference type="PANTHER" id="PTHR30096:SF0">
    <property type="entry name" value="4,5-DOPA DIOXYGENASE EXTRADIOL-LIKE PROTEIN"/>
    <property type="match status" value="1"/>
</dbReference>
<evidence type="ECO:0000313" key="8">
    <source>
        <dbReference type="Proteomes" id="UP001595457"/>
    </source>
</evidence>
<evidence type="ECO:0000313" key="7">
    <source>
        <dbReference type="EMBL" id="MFC2970725.1"/>
    </source>
</evidence>
<keyword evidence="4" id="KW-0862">Zinc</keyword>
<dbReference type="EC" id="1.13.-.-" evidence="7"/>
<dbReference type="CDD" id="cd07363">
    <property type="entry name" value="45_DOPA_Dioxygenase"/>
    <property type="match status" value="1"/>
</dbReference>
<sequence length="275" mass="29961">MYASAPADSSGIQPTLFIPHGAGPCFFMDWDPPTAWNAMADFLRGVAATLPQPPRAILMVSGHWLEPGFSVTSGRQPGLIYDYYGFPLHTYELRYDAPGSPELAARVADLLAGADLPVRQDGERGFDHGMFIPLKLMFPAADVPVVQLSLRNDLDPAAHLAAGRALAPLREEGVLIVGSGMSFHNMRGYGDPRFGPISDAFDRWLTATVEAAPEERHARLLDWEQAPMARLCHPPRAEEHLLPLFVVAGAAATDAGRRVFSDRVLETTLSAFRFG</sequence>
<dbReference type="Proteomes" id="UP001595457">
    <property type="component" value="Unassembled WGS sequence"/>
</dbReference>
<keyword evidence="3" id="KW-0479">Metal-binding</keyword>
<dbReference type="GO" id="GO:0051213">
    <property type="term" value="F:dioxygenase activity"/>
    <property type="evidence" value="ECO:0007669"/>
    <property type="project" value="UniProtKB-KW"/>
</dbReference>
<evidence type="ECO:0000256" key="3">
    <source>
        <dbReference type="ARBA" id="ARBA00022723"/>
    </source>
</evidence>
<dbReference type="Gene3D" id="3.40.830.10">
    <property type="entry name" value="LigB-like"/>
    <property type="match status" value="1"/>
</dbReference>
<keyword evidence="7" id="KW-0223">Dioxygenase</keyword>
<dbReference type="InterPro" id="IPR004183">
    <property type="entry name" value="Xdiol_dOase_suB"/>
</dbReference>
<dbReference type="InterPro" id="IPR014436">
    <property type="entry name" value="Extradiol_dOase_DODA"/>
</dbReference>
<comment type="cofactor">
    <cofactor evidence="1">
        <name>Zn(2+)</name>
        <dbReference type="ChEBI" id="CHEBI:29105"/>
    </cofactor>
</comment>
<evidence type="ECO:0000256" key="4">
    <source>
        <dbReference type="ARBA" id="ARBA00022833"/>
    </source>
</evidence>